<dbReference type="NCBIfam" id="TIGR00691">
    <property type="entry name" value="spoT_relA"/>
    <property type="match status" value="1"/>
</dbReference>
<gene>
    <name evidence="8" type="ORF">HT102_02270</name>
</gene>
<dbReference type="CDD" id="cd04876">
    <property type="entry name" value="ACT_RelA-SpoT"/>
    <property type="match status" value="1"/>
</dbReference>
<dbReference type="InterPro" id="IPR012675">
    <property type="entry name" value="Beta-grasp_dom_sf"/>
</dbReference>
<dbReference type="SUPFAM" id="SSF109604">
    <property type="entry name" value="HD-domain/PDEase-like"/>
    <property type="match status" value="1"/>
</dbReference>
<sequence length="820" mass="91023">MASRDAPSSEPPLWPRSSRSERYSCGEAASVRIGGGRVSHDAQAPHEAGTTPTGAGEDVPRPLASMVNAPGSASRRVRARLARRMTAGRSASVKPVLEPLVAIHRDFYPKAPLVTLQRAYDVAEERHAEQIRKSGDPYITHPLAVATILAELGMDTTTLIAALLHDTVEDTSYSLEQLTEEFGDEVAHLVDGVTKLDKVVLGTAAEAETIRKMIIAMARDPRVLVIKVADRLHNMRTMRFLPPEKQASKARETLEVIAPLAHRLGMATVKWELEDLAFAILHPKRYDEIVRLVANRAPSRDIYLDKVRSQIKAALEAAKLNAVVEGRPKHYWSIYQKMIVKGKDFDEIHDLVGMRILCDHVRECYAAIGVVHSLWQPMAGRFKDYIAQPRYGVYQSLHTTVVGPEGKPLEVQIRTHDMHQNAEYGIAAHWRYKETRGKHHSDSSEVDEIAWMRQLLDWQREAADPGEFLESLRYDLARKEIFVFTPKGDVLTLPAESTPVDFAYAVHTEVGHRCIGARVNGRLVPLERTLENGEVVEIFTSKDEGSGPSRDWQKFVVSPRAKTKIRQWFAKERREEALETGKDAIAKEVRRTGLPLQRILSGDLMTATARELRYQDVDALYTAVGEHHVSAQHVVQRLVAQFGGVEDAEEELAERATPSSTPRSSRRSASDVGVEVPGVSGVLVKLAKCCTPVPGDEILGFVTRGGGVSVHRTDCTNADSLRAQAERLIDVQWAPSPHSMFLVAIQIEALDRHRLLSDVTKALADEKVNILSASVATSGDRVAISRFTFEMGDPKHLGHVLNVVRNVEGVYDVYRMTSAV</sequence>
<dbReference type="FunFam" id="3.10.20.30:FF:000002">
    <property type="entry name" value="GTP pyrophosphokinase (RelA/SpoT)"/>
    <property type="match status" value="1"/>
</dbReference>
<dbReference type="PROSITE" id="PS51671">
    <property type="entry name" value="ACT"/>
    <property type="match status" value="1"/>
</dbReference>
<name>A0A927JBD8_9ACTN</name>
<dbReference type="Pfam" id="PF13291">
    <property type="entry name" value="ACT_4"/>
    <property type="match status" value="1"/>
</dbReference>
<dbReference type="FunFam" id="3.30.460.10:FF:000001">
    <property type="entry name" value="GTP pyrophosphokinase RelA"/>
    <property type="match status" value="1"/>
</dbReference>
<evidence type="ECO:0000259" key="7">
    <source>
        <dbReference type="PROSITE" id="PS51880"/>
    </source>
</evidence>
<dbReference type="Gene3D" id="3.30.70.260">
    <property type="match status" value="1"/>
</dbReference>
<dbReference type="CDD" id="cd00077">
    <property type="entry name" value="HDc"/>
    <property type="match status" value="1"/>
</dbReference>
<comment type="pathway">
    <text evidence="1">Purine metabolism; ppGpp biosynthesis; ppGpp from GTP: step 1/2.</text>
</comment>
<dbReference type="InterPro" id="IPR045865">
    <property type="entry name" value="ACT-like_dom_sf"/>
</dbReference>
<reference evidence="8" key="1">
    <citation type="submission" date="2020-09" db="EMBL/GenBank/DDBJ databases">
        <title>Hoyosella lacisalsi sp. nov., a halotolerant actinobacterium isolated from soil of Lake Gudzhirganskoe.</title>
        <authorList>
            <person name="Yang Q."/>
            <person name="Guo P.Y."/>
            <person name="Liu S.W."/>
            <person name="Li F.N."/>
            <person name="Sun C.H."/>
        </authorList>
    </citation>
    <scope>NUCLEOTIDE SEQUENCE</scope>
    <source>
        <strain evidence="8">G463</strain>
    </source>
</reference>
<accession>A0A927JBD8</accession>
<evidence type="ECO:0000313" key="8">
    <source>
        <dbReference type="EMBL" id="MBD8505317.1"/>
    </source>
</evidence>
<dbReference type="InterPro" id="IPR006674">
    <property type="entry name" value="HD_domain"/>
</dbReference>
<evidence type="ECO:0000259" key="6">
    <source>
        <dbReference type="PROSITE" id="PS51831"/>
    </source>
</evidence>
<dbReference type="InterPro" id="IPR007685">
    <property type="entry name" value="RelA_SpoT"/>
</dbReference>
<dbReference type="InterPro" id="IPR045600">
    <property type="entry name" value="RelA/SpoT_AH_RIS"/>
</dbReference>
<feature type="domain" description="ACT" evidence="5">
    <location>
        <begin position="744"/>
        <end position="818"/>
    </location>
</feature>
<dbReference type="InterPro" id="IPR012676">
    <property type="entry name" value="TGS-like"/>
</dbReference>
<dbReference type="EMBL" id="JACYWE010000001">
    <property type="protein sequence ID" value="MBD8505317.1"/>
    <property type="molecule type" value="Genomic_DNA"/>
</dbReference>
<feature type="domain" description="HD" evidence="6">
    <location>
        <begin position="138"/>
        <end position="235"/>
    </location>
</feature>
<dbReference type="CDD" id="cd01668">
    <property type="entry name" value="TGS_RSH"/>
    <property type="match status" value="1"/>
</dbReference>
<dbReference type="FunFam" id="1.10.3210.10:FF:000001">
    <property type="entry name" value="GTP pyrophosphokinase RelA"/>
    <property type="match status" value="1"/>
</dbReference>
<dbReference type="Pfam" id="PF19296">
    <property type="entry name" value="RelA_AH_RIS"/>
    <property type="match status" value="1"/>
</dbReference>
<comment type="catalytic activity">
    <reaction evidence="2">
        <text>GTP + ATP = guanosine 3'-diphosphate 5'-triphosphate + AMP</text>
        <dbReference type="Rhea" id="RHEA:22088"/>
        <dbReference type="ChEBI" id="CHEBI:30616"/>
        <dbReference type="ChEBI" id="CHEBI:37565"/>
        <dbReference type="ChEBI" id="CHEBI:142410"/>
        <dbReference type="ChEBI" id="CHEBI:456215"/>
        <dbReference type="EC" id="2.7.6.5"/>
    </reaction>
</comment>
<evidence type="ECO:0000256" key="3">
    <source>
        <dbReference type="RuleBase" id="RU003847"/>
    </source>
</evidence>
<evidence type="ECO:0000256" key="4">
    <source>
        <dbReference type="SAM" id="MobiDB-lite"/>
    </source>
</evidence>
<dbReference type="SUPFAM" id="SSF55021">
    <property type="entry name" value="ACT-like"/>
    <property type="match status" value="1"/>
</dbReference>
<feature type="region of interest" description="Disordered" evidence="4">
    <location>
        <begin position="1"/>
        <end position="75"/>
    </location>
</feature>
<comment type="function">
    <text evidence="3">In eubacteria ppGpp (guanosine 3'-diphosphate 5'-diphosphate) is a mediator of the stringent response that coordinates a variety of cellular activities in response to changes in nutritional abundance.</text>
</comment>
<protein>
    <submittedName>
        <fullName evidence="8">RelA/SpoT family protein</fullName>
    </submittedName>
</protein>
<dbReference type="GO" id="GO:0005886">
    <property type="term" value="C:plasma membrane"/>
    <property type="evidence" value="ECO:0007669"/>
    <property type="project" value="TreeGrafter"/>
</dbReference>
<dbReference type="PANTHER" id="PTHR21262:SF31">
    <property type="entry name" value="GTP PYROPHOSPHOKINASE"/>
    <property type="match status" value="1"/>
</dbReference>
<dbReference type="Gene3D" id="1.10.3210.10">
    <property type="entry name" value="Hypothetical protein af1432"/>
    <property type="match status" value="1"/>
</dbReference>
<dbReference type="Pfam" id="PF04607">
    <property type="entry name" value="RelA_SpoT"/>
    <property type="match status" value="1"/>
</dbReference>
<dbReference type="Gene3D" id="3.30.460.10">
    <property type="entry name" value="Beta Polymerase, domain 2"/>
    <property type="match status" value="1"/>
</dbReference>
<dbReference type="GO" id="GO:0015969">
    <property type="term" value="P:guanosine tetraphosphate metabolic process"/>
    <property type="evidence" value="ECO:0007669"/>
    <property type="project" value="InterPro"/>
</dbReference>
<dbReference type="InterPro" id="IPR004095">
    <property type="entry name" value="TGS"/>
</dbReference>
<dbReference type="InterPro" id="IPR003607">
    <property type="entry name" value="HD/PDEase_dom"/>
</dbReference>
<dbReference type="PROSITE" id="PS51880">
    <property type="entry name" value="TGS"/>
    <property type="match status" value="1"/>
</dbReference>
<evidence type="ECO:0000256" key="2">
    <source>
        <dbReference type="ARBA" id="ARBA00048244"/>
    </source>
</evidence>
<dbReference type="PROSITE" id="PS51831">
    <property type="entry name" value="HD"/>
    <property type="match status" value="1"/>
</dbReference>
<evidence type="ECO:0000313" key="9">
    <source>
        <dbReference type="Proteomes" id="UP000642993"/>
    </source>
</evidence>
<dbReference type="Pfam" id="PF02824">
    <property type="entry name" value="TGS"/>
    <property type="match status" value="1"/>
</dbReference>
<proteinExistence type="inferred from homology"/>
<comment type="similarity">
    <text evidence="3">Belongs to the relA/spoT family.</text>
</comment>
<dbReference type="GO" id="GO:0008728">
    <property type="term" value="F:GTP diphosphokinase activity"/>
    <property type="evidence" value="ECO:0007669"/>
    <property type="project" value="UniProtKB-EC"/>
</dbReference>
<dbReference type="SUPFAM" id="SSF81271">
    <property type="entry name" value="TGS-like"/>
    <property type="match status" value="1"/>
</dbReference>
<dbReference type="Gene3D" id="3.10.20.30">
    <property type="match status" value="1"/>
</dbReference>
<dbReference type="InterPro" id="IPR004811">
    <property type="entry name" value="RelA/Spo_fam"/>
</dbReference>
<dbReference type="InterPro" id="IPR002912">
    <property type="entry name" value="ACT_dom"/>
</dbReference>
<dbReference type="CDD" id="cd05399">
    <property type="entry name" value="NT_Rel-Spo_like"/>
    <property type="match status" value="1"/>
</dbReference>
<dbReference type="SMART" id="SM00954">
    <property type="entry name" value="RelA_SpoT"/>
    <property type="match status" value="1"/>
</dbReference>
<dbReference type="InterPro" id="IPR033655">
    <property type="entry name" value="TGS_RelA/SpoT"/>
</dbReference>
<comment type="caution">
    <text evidence="8">The sequence shown here is derived from an EMBL/GenBank/DDBJ whole genome shotgun (WGS) entry which is preliminary data.</text>
</comment>
<dbReference type="InterPro" id="IPR043519">
    <property type="entry name" value="NT_sf"/>
</dbReference>
<keyword evidence="9" id="KW-1185">Reference proteome</keyword>
<dbReference type="Pfam" id="PF13328">
    <property type="entry name" value="HD_4"/>
    <property type="match status" value="1"/>
</dbReference>
<dbReference type="SUPFAM" id="SSF81301">
    <property type="entry name" value="Nucleotidyltransferase"/>
    <property type="match status" value="1"/>
</dbReference>
<evidence type="ECO:0000259" key="5">
    <source>
        <dbReference type="PROSITE" id="PS51671"/>
    </source>
</evidence>
<dbReference type="PANTHER" id="PTHR21262">
    <property type="entry name" value="GUANOSINE-3',5'-BIS DIPHOSPHATE 3'-PYROPHOSPHOHYDROLASE"/>
    <property type="match status" value="1"/>
</dbReference>
<evidence type="ECO:0000256" key="1">
    <source>
        <dbReference type="ARBA" id="ARBA00004976"/>
    </source>
</evidence>
<dbReference type="AlphaFoldDB" id="A0A927JBD8"/>
<dbReference type="Proteomes" id="UP000642993">
    <property type="component" value="Unassembled WGS sequence"/>
</dbReference>
<feature type="region of interest" description="Disordered" evidence="4">
    <location>
        <begin position="649"/>
        <end position="672"/>
    </location>
</feature>
<feature type="domain" description="TGS" evidence="7">
    <location>
        <begin position="479"/>
        <end position="540"/>
    </location>
</feature>
<organism evidence="8 9">
    <name type="scientific">Lolliginicoccus lacisalsi</name>
    <dbReference type="NCBI Taxonomy" id="2742202"/>
    <lineage>
        <taxon>Bacteria</taxon>
        <taxon>Bacillati</taxon>
        <taxon>Actinomycetota</taxon>
        <taxon>Actinomycetes</taxon>
        <taxon>Mycobacteriales</taxon>
        <taxon>Hoyosellaceae</taxon>
        <taxon>Lolliginicoccus</taxon>
    </lineage>
</organism>
<dbReference type="SMART" id="SM00471">
    <property type="entry name" value="HDc"/>
    <property type="match status" value="1"/>
</dbReference>